<evidence type="ECO:0000256" key="2">
    <source>
        <dbReference type="ARBA" id="ARBA00022737"/>
    </source>
</evidence>
<evidence type="ECO:0000313" key="6">
    <source>
        <dbReference type="EMBL" id="KAF9956169.1"/>
    </source>
</evidence>
<feature type="compositionally biased region" description="Basic and acidic residues" evidence="5">
    <location>
        <begin position="138"/>
        <end position="148"/>
    </location>
</feature>
<dbReference type="PANTHER" id="PTHR24161:SF85">
    <property type="entry name" value="PALMITOYLTRANSFERASE HIP14"/>
    <property type="match status" value="1"/>
</dbReference>
<dbReference type="Gene3D" id="1.25.40.20">
    <property type="entry name" value="Ankyrin repeat-containing domain"/>
    <property type="match status" value="1"/>
</dbReference>
<dbReference type="AlphaFoldDB" id="A0A9P6J254"/>
<feature type="repeat" description="ANK" evidence="4">
    <location>
        <begin position="17"/>
        <end position="50"/>
    </location>
</feature>
<dbReference type="GO" id="GO:0019706">
    <property type="term" value="F:protein-cysteine S-palmitoyltransferase activity"/>
    <property type="evidence" value="ECO:0007669"/>
    <property type="project" value="UniProtKB-EC"/>
</dbReference>
<dbReference type="PANTHER" id="PTHR24161">
    <property type="entry name" value="ANK_REP_REGION DOMAIN-CONTAINING PROTEIN-RELATED"/>
    <property type="match status" value="1"/>
</dbReference>
<evidence type="ECO:0000256" key="3">
    <source>
        <dbReference type="ARBA" id="ARBA00023043"/>
    </source>
</evidence>
<reference evidence="6" key="1">
    <citation type="journal article" date="2020" name="Fungal Divers.">
        <title>Resolving the Mortierellaceae phylogeny through synthesis of multi-gene phylogenetics and phylogenomics.</title>
        <authorList>
            <person name="Vandepol N."/>
            <person name="Liber J."/>
            <person name="Desiro A."/>
            <person name="Na H."/>
            <person name="Kennedy M."/>
            <person name="Barry K."/>
            <person name="Grigoriev I.V."/>
            <person name="Miller A.N."/>
            <person name="O'Donnell K."/>
            <person name="Stajich J.E."/>
            <person name="Bonito G."/>
        </authorList>
    </citation>
    <scope>NUCLEOTIDE SEQUENCE</scope>
    <source>
        <strain evidence="6">MES-2147</strain>
    </source>
</reference>
<dbReference type="InterPro" id="IPR002110">
    <property type="entry name" value="Ankyrin_rpt"/>
</dbReference>
<evidence type="ECO:0000256" key="5">
    <source>
        <dbReference type="SAM" id="MobiDB-lite"/>
    </source>
</evidence>
<dbReference type="Proteomes" id="UP000749646">
    <property type="component" value="Unassembled WGS sequence"/>
</dbReference>
<sequence length="493" mass="53580">LVKFALDNGQPIDSAINGVQSIHAACCSNANVPVVLFLIGRGADVNARRCPRKYSGERIVGAHTVGTTGSTPLHFAAANGCKTIVETLLRHGATADLADKYGSTPYSVATARGHVEIASRLHQHACMQRGLQVITPDSELRDRRERDSFTSPRNSSDFSRRVSAIMTPTRSSTQQENPTATVTATTAVAASASALTVNQRRVSLPSIVEAPSSPPATRQSCDLSRVPLSKDPLNPPGNSVEKPTTQSQNSDQHQQRKSSQSILPSLGNTFRRRSEDVTATGYFSLRSSRTIHRRTSSFDQLAAVCPLDNKVRRDSVASTSETIVSSPSSCSTLASPIMLSGHGSRTHLEMMPIEEIASNKTQGETCAMMRSSSQPPQSPIRDECTRRASSASEPIARQSFDLRLFARGHGLSEARENVSEEKEVKKGKKDRHFKSYRRRSIQEPLAGTDHDQRSFLRSIKMTSSLSAASFQPMEQDKAKANKHRLSLSGMLAS</sequence>
<evidence type="ECO:0000313" key="7">
    <source>
        <dbReference type="Proteomes" id="UP000749646"/>
    </source>
</evidence>
<dbReference type="SUPFAM" id="SSF48403">
    <property type="entry name" value="Ankyrin repeat"/>
    <property type="match status" value="1"/>
</dbReference>
<evidence type="ECO:0000256" key="4">
    <source>
        <dbReference type="PROSITE-ProRule" id="PRU00023"/>
    </source>
</evidence>
<dbReference type="EMBL" id="JAAAHW010006708">
    <property type="protein sequence ID" value="KAF9956169.1"/>
    <property type="molecule type" value="Genomic_DNA"/>
</dbReference>
<feature type="compositionally biased region" description="Basic residues" evidence="5">
    <location>
        <begin position="425"/>
        <end position="439"/>
    </location>
</feature>
<dbReference type="EC" id="2.3.1.225" evidence="1"/>
<organism evidence="6 7">
    <name type="scientific">Modicella reniformis</name>
    <dbReference type="NCBI Taxonomy" id="1440133"/>
    <lineage>
        <taxon>Eukaryota</taxon>
        <taxon>Fungi</taxon>
        <taxon>Fungi incertae sedis</taxon>
        <taxon>Mucoromycota</taxon>
        <taxon>Mortierellomycotina</taxon>
        <taxon>Mortierellomycetes</taxon>
        <taxon>Mortierellales</taxon>
        <taxon>Mortierellaceae</taxon>
        <taxon>Modicella</taxon>
    </lineage>
</organism>
<keyword evidence="7" id="KW-1185">Reference proteome</keyword>
<protein>
    <recommendedName>
        <fullName evidence="1">protein S-acyltransferase</fullName>
        <ecNumber evidence="1">2.3.1.225</ecNumber>
    </recommendedName>
</protein>
<feature type="region of interest" description="Disordered" evidence="5">
    <location>
        <begin position="206"/>
        <end position="273"/>
    </location>
</feature>
<keyword evidence="3 4" id="KW-0040">ANK repeat</keyword>
<evidence type="ECO:0000256" key="1">
    <source>
        <dbReference type="ARBA" id="ARBA00012210"/>
    </source>
</evidence>
<feature type="region of interest" description="Disordered" evidence="5">
    <location>
        <begin position="362"/>
        <end position="392"/>
    </location>
</feature>
<accession>A0A9P6J254</accession>
<dbReference type="Pfam" id="PF12796">
    <property type="entry name" value="Ank_2"/>
    <property type="match status" value="1"/>
</dbReference>
<gene>
    <name evidence="6" type="ORF">BGZ65_002924</name>
</gene>
<feature type="compositionally biased region" description="Basic and acidic residues" evidence="5">
    <location>
        <begin position="413"/>
        <end position="424"/>
    </location>
</feature>
<name>A0A9P6J254_9FUNG</name>
<feature type="repeat" description="ANK" evidence="4">
    <location>
        <begin position="68"/>
        <end position="100"/>
    </location>
</feature>
<dbReference type="PROSITE" id="PS50297">
    <property type="entry name" value="ANK_REP_REGION"/>
    <property type="match status" value="1"/>
</dbReference>
<dbReference type="OrthoDB" id="194358at2759"/>
<dbReference type="InterPro" id="IPR036770">
    <property type="entry name" value="Ankyrin_rpt-contain_sf"/>
</dbReference>
<feature type="compositionally biased region" description="Polar residues" evidence="5">
    <location>
        <begin position="241"/>
        <end position="268"/>
    </location>
</feature>
<dbReference type="Pfam" id="PF00023">
    <property type="entry name" value="Ank"/>
    <property type="match status" value="1"/>
</dbReference>
<dbReference type="SMART" id="SM00248">
    <property type="entry name" value="ANK"/>
    <property type="match status" value="3"/>
</dbReference>
<comment type="caution">
    <text evidence="6">The sequence shown here is derived from an EMBL/GenBank/DDBJ whole genome shotgun (WGS) entry which is preliminary data.</text>
</comment>
<feature type="non-terminal residue" evidence="6">
    <location>
        <position position="1"/>
    </location>
</feature>
<dbReference type="PROSITE" id="PS50088">
    <property type="entry name" value="ANK_REPEAT"/>
    <property type="match status" value="2"/>
</dbReference>
<feature type="region of interest" description="Disordered" evidence="5">
    <location>
        <begin position="413"/>
        <end position="453"/>
    </location>
</feature>
<keyword evidence="2" id="KW-0677">Repeat</keyword>
<feature type="region of interest" description="Disordered" evidence="5">
    <location>
        <begin position="137"/>
        <end position="181"/>
    </location>
</feature>
<proteinExistence type="predicted"/>
<feature type="compositionally biased region" description="Polar residues" evidence="5">
    <location>
        <begin position="166"/>
        <end position="178"/>
    </location>
</feature>
<feature type="region of interest" description="Disordered" evidence="5">
    <location>
        <begin position="467"/>
        <end position="493"/>
    </location>
</feature>